<feature type="non-terminal residue" evidence="1">
    <location>
        <position position="165"/>
    </location>
</feature>
<dbReference type="Proteomes" id="UP000789525">
    <property type="component" value="Unassembled WGS sequence"/>
</dbReference>
<organism evidence="1 2">
    <name type="scientific">Acaulospora colombiana</name>
    <dbReference type="NCBI Taxonomy" id="27376"/>
    <lineage>
        <taxon>Eukaryota</taxon>
        <taxon>Fungi</taxon>
        <taxon>Fungi incertae sedis</taxon>
        <taxon>Mucoromycota</taxon>
        <taxon>Glomeromycotina</taxon>
        <taxon>Glomeromycetes</taxon>
        <taxon>Diversisporales</taxon>
        <taxon>Acaulosporaceae</taxon>
        <taxon>Acaulospora</taxon>
    </lineage>
</organism>
<protein>
    <submittedName>
        <fullName evidence="1">2759_t:CDS:1</fullName>
    </submittedName>
</protein>
<feature type="non-terminal residue" evidence="1">
    <location>
        <position position="1"/>
    </location>
</feature>
<keyword evidence="2" id="KW-1185">Reference proteome</keyword>
<gene>
    <name evidence="1" type="ORF">ACOLOM_LOCUS12827</name>
</gene>
<evidence type="ECO:0000313" key="2">
    <source>
        <dbReference type="Proteomes" id="UP000789525"/>
    </source>
</evidence>
<accession>A0ACA9QHZ5</accession>
<comment type="caution">
    <text evidence="1">The sequence shown here is derived from an EMBL/GenBank/DDBJ whole genome shotgun (WGS) entry which is preliminary data.</text>
</comment>
<proteinExistence type="predicted"/>
<dbReference type="EMBL" id="CAJVPT010054555">
    <property type="protein sequence ID" value="CAG8753572.1"/>
    <property type="molecule type" value="Genomic_DNA"/>
</dbReference>
<evidence type="ECO:0000313" key="1">
    <source>
        <dbReference type="EMBL" id="CAG8753572.1"/>
    </source>
</evidence>
<reference evidence="1" key="1">
    <citation type="submission" date="2021-06" db="EMBL/GenBank/DDBJ databases">
        <authorList>
            <person name="Kallberg Y."/>
            <person name="Tangrot J."/>
            <person name="Rosling A."/>
        </authorList>
    </citation>
    <scope>NUCLEOTIDE SEQUENCE</scope>
    <source>
        <strain evidence="1">CL356</strain>
    </source>
</reference>
<sequence length="165" mass="18625">PHINLEREELLVNRHPVGCPTFVARHQYPDTFAQMKPENGSRIFISGLPRDTLSQDLEDLMTSTVGPIHEAYIVYQYGGTPLYKTSVDGSKPRRDPDAEKAENIRNVVSTGCGMVHFQKVKDAMEAWEKYHGKFVDGKSTALRVQIVIDADESWITDRPINDTPL</sequence>
<name>A0ACA9QHZ5_9GLOM</name>